<dbReference type="EMBL" id="UOEK01000456">
    <property type="protein sequence ID" value="VAW08320.1"/>
    <property type="molecule type" value="Genomic_DNA"/>
</dbReference>
<evidence type="ECO:0000313" key="6">
    <source>
        <dbReference type="EMBL" id="VAW08320.1"/>
    </source>
</evidence>
<keyword evidence="3" id="KW-0443">Lipid metabolism</keyword>
<name>A0A3B0SV02_9ZZZZ</name>
<evidence type="ECO:0000256" key="4">
    <source>
        <dbReference type="ARBA" id="ARBA00024484"/>
    </source>
</evidence>
<evidence type="ECO:0000256" key="2">
    <source>
        <dbReference type="ARBA" id="ARBA00022832"/>
    </source>
</evidence>
<dbReference type="Gene3D" id="3.30.300.30">
    <property type="match status" value="1"/>
</dbReference>
<dbReference type="InterPro" id="IPR000873">
    <property type="entry name" value="AMP-dep_synth/lig_dom"/>
</dbReference>
<feature type="non-terminal residue" evidence="6">
    <location>
        <position position="1"/>
    </location>
</feature>
<organism evidence="6">
    <name type="scientific">hydrothermal vent metagenome</name>
    <dbReference type="NCBI Taxonomy" id="652676"/>
    <lineage>
        <taxon>unclassified sequences</taxon>
        <taxon>metagenomes</taxon>
        <taxon>ecological metagenomes</taxon>
    </lineage>
</organism>
<dbReference type="SUPFAM" id="SSF56801">
    <property type="entry name" value="Acetyl-CoA synthetase-like"/>
    <property type="match status" value="1"/>
</dbReference>
<dbReference type="InterPro" id="IPR042099">
    <property type="entry name" value="ANL_N_sf"/>
</dbReference>
<dbReference type="AlphaFoldDB" id="A0A3B0SV02"/>
<reference evidence="6" key="1">
    <citation type="submission" date="2018-06" db="EMBL/GenBank/DDBJ databases">
        <authorList>
            <person name="Zhirakovskaya E."/>
        </authorList>
    </citation>
    <scope>NUCLEOTIDE SEQUENCE</scope>
</reference>
<dbReference type="PANTHER" id="PTHR43272">
    <property type="entry name" value="LONG-CHAIN-FATTY-ACID--COA LIGASE"/>
    <property type="match status" value="1"/>
</dbReference>
<protein>
    <submittedName>
        <fullName evidence="6">Long-chain-fatty-acid--CoA ligase</fullName>
        <ecNumber evidence="6">6.2.1.3</ecNumber>
    </submittedName>
</protein>
<dbReference type="EC" id="6.2.1.3" evidence="6"/>
<keyword evidence="2" id="KW-0276">Fatty acid metabolism</keyword>
<dbReference type="Pfam" id="PF00501">
    <property type="entry name" value="AMP-binding"/>
    <property type="match status" value="1"/>
</dbReference>
<dbReference type="Gene3D" id="3.40.50.12780">
    <property type="entry name" value="N-terminal domain of ligase-like"/>
    <property type="match status" value="1"/>
</dbReference>
<accession>A0A3B0SV02</accession>
<dbReference type="GO" id="GO:0004467">
    <property type="term" value="F:long-chain fatty acid-CoA ligase activity"/>
    <property type="evidence" value="ECO:0007669"/>
    <property type="project" value="UniProtKB-EC"/>
</dbReference>
<comment type="catalytic activity">
    <reaction evidence="4">
        <text>a long-chain fatty acid + ATP + CoA = a long-chain fatty acyl-CoA + AMP + diphosphate</text>
        <dbReference type="Rhea" id="RHEA:15421"/>
        <dbReference type="ChEBI" id="CHEBI:30616"/>
        <dbReference type="ChEBI" id="CHEBI:33019"/>
        <dbReference type="ChEBI" id="CHEBI:57287"/>
        <dbReference type="ChEBI" id="CHEBI:57560"/>
        <dbReference type="ChEBI" id="CHEBI:83139"/>
        <dbReference type="ChEBI" id="CHEBI:456215"/>
        <dbReference type="EC" id="6.2.1.3"/>
    </reaction>
    <physiologicalReaction direction="left-to-right" evidence="4">
        <dbReference type="Rhea" id="RHEA:15422"/>
    </physiologicalReaction>
</comment>
<gene>
    <name evidence="6" type="ORF">MNBD_ACTINO02-2902</name>
</gene>
<proteinExistence type="predicted"/>
<feature type="domain" description="AMP-dependent synthetase/ligase" evidence="5">
    <location>
        <begin position="57"/>
        <end position="141"/>
    </location>
</feature>
<evidence type="ECO:0000259" key="5">
    <source>
        <dbReference type="Pfam" id="PF00501"/>
    </source>
</evidence>
<dbReference type="Pfam" id="PF23562">
    <property type="entry name" value="AMP-binding_C_3"/>
    <property type="match status" value="1"/>
</dbReference>
<dbReference type="GO" id="GO:0016020">
    <property type="term" value="C:membrane"/>
    <property type="evidence" value="ECO:0007669"/>
    <property type="project" value="TreeGrafter"/>
</dbReference>
<evidence type="ECO:0000256" key="1">
    <source>
        <dbReference type="ARBA" id="ARBA00022598"/>
    </source>
</evidence>
<evidence type="ECO:0000256" key="3">
    <source>
        <dbReference type="ARBA" id="ARBA00023098"/>
    </source>
</evidence>
<dbReference type="GO" id="GO:0005783">
    <property type="term" value="C:endoplasmic reticulum"/>
    <property type="evidence" value="ECO:0007669"/>
    <property type="project" value="TreeGrafter"/>
</dbReference>
<keyword evidence="1 6" id="KW-0436">Ligase</keyword>
<sequence length="309" mass="33249">KLAEATGIKAKLAAWALGVGSKVSHLRLDGREPSGLLAAQYGLAEKLVLGKVKTALGLDRVRFAAVGAAPISTEVLEFMASLDIVIWEIYGQSEDTGPTTVSSPGRAKFGAVGAPFPETEVKIAEDGEILVKGRNVFLGYFRQPEATAETLKDGWLYSGDLGAFGDDGLLRITGRKKDIIITAGGKNVAPKPFESGMKDHPLVAEAVLIGDRRKFLSALVTLDEEATAAFMEKQGLSGEPHANEAIRASIQEKVDTLNENFARVEQIKKFAILGRQLSIEGGELTPTLKVKRNKVTEHFANEIEDMYAD</sequence>
<dbReference type="InterPro" id="IPR045851">
    <property type="entry name" value="AMP-bd_C_sf"/>
</dbReference>
<dbReference type="PANTHER" id="PTHR43272:SF32">
    <property type="entry name" value="AMP-DEPENDENT SYNTHETASE_LIGASE DOMAIN-CONTAINING PROTEIN"/>
    <property type="match status" value="1"/>
</dbReference>